<dbReference type="Gramene" id="PUZ50961">
    <property type="protein sequence ID" value="PUZ50961"/>
    <property type="gene ID" value="GQ55_6G121000"/>
</dbReference>
<dbReference type="GO" id="GO:0008270">
    <property type="term" value="F:zinc ion binding"/>
    <property type="evidence" value="ECO:0007669"/>
    <property type="project" value="InterPro"/>
</dbReference>
<dbReference type="InterPro" id="IPR013087">
    <property type="entry name" value="Znf_C2H2_type"/>
</dbReference>
<feature type="region of interest" description="Disordered" evidence="1">
    <location>
        <begin position="699"/>
        <end position="736"/>
    </location>
</feature>
<reference evidence="4 5" key="1">
    <citation type="submission" date="2018-04" db="EMBL/GenBank/DDBJ databases">
        <title>WGS assembly of Panicum hallii var. hallii HAL2.</title>
        <authorList>
            <person name="Lovell J."/>
            <person name="Jenkins J."/>
            <person name="Lowry D."/>
            <person name="Mamidi S."/>
            <person name="Sreedasyam A."/>
            <person name="Weng X."/>
            <person name="Barry K."/>
            <person name="Bonette J."/>
            <person name="Campitelli B."/>
            <person name="Daum C."/>
            <person name="Gordon S."/>
            <person name="Gould B."/>
            <person name="Lipzen A."/>
            <person name="MacQueen A."/>
            <person name="Palacio-Mejia J."/>
            <person name="Plott C."/>
            <person name="Shakirov E."/>
            <person name="Shu S."/>
            <person name="Yoshinaga Y."/>
            <person name="Zane M."/>
            <person name="Rokhsar D."/>
            <person name="Grimwood J."/>
            <person name="Schmutz J."/>
            <person name="Juenger T."/>
        </authorList>
    </citation>
    <scope>NUCLEOTIDE SEQUENCE [LARGE SCALE GENOMIC DNA]</scope>
    <source>
        <strain evidence="5">cv. HAL2</strain>
    </source>
</reference>
<dbReference type="InterPro" id="IPR036236">
    <property type="entry name" value="Znf_C2H2_sf"/>
</dbReference>
<feature type="domain" description="U1-type" evidence="3">
    <location>
        <begin position="347"/>
        <end position="381"/>
    </location>
</feature>
<feature type="domain" description="C2H2-type" evidence="2">
    <location>
        <begin position="184"/>
        <end position="208"/>
    </location>
</feature>
<evidence type="ECO:0000259" key="3">
    <source>
        <dbReference type="SMART" id="SM00451"/>
    </source>
</evidence>
<dbReference type="InterPro" id="IPR003604">
    <property type="entry name" value="Matrin/U1-like-C_Znf_C2H2"/>
</dbReference>
<feature type="domain" description="U1-type" evidence="3">
    <location>
        <begin position="181"/>
        <end position="215"/>
    </location>
</feature>
<dbReference type="SUPFAM" id="SSF57667">
    <property type="entry name" value="beta-beta-alpha zinc fingers"/>
    <property type="match status" value="4"/>
</dbReference>
<feature type="domain" description="C2H2-type" evidence="2">
    <location>
        <begin position="264"/>
        <end position="288"/>
    </location>
</feature>
<protein>
    <recommendedName>
        <fullName evidence="6">C2H2-type domain-containing protein</fullName>
    </recommendedName>
</protein>
<proteinExistence type="predicted"/>
<feature type="domain" description="U1-type" evidence="3">
    <location>
        <begin position="261"/>
        <end position="295"/>
    </location>
</feature>
<evidence type="ECO:0000259" key="2">
    <source>
        <dbReference type="SMART" id="SM00355"/>
    </source>
</evidence>
<feature type="compositionally biased region" description="Basic and acidic residues" evidence="1">
    <location>
        <begin position="701"/>
        <end position="713"/>
    </location>
</feature>
<organism evidence="4 5">
    <name type="scientific">Panicum hallii var. hallii</name>
    <dbReference type="NCBI Taxonomy" id="1504633"/>
    <lineage>
        <taxon>Eukaryota</taxon>
        <taxon>Viridiplantae</taxon>
        <taxon>Streptophyta</taxon>
        <taxon>Embryophyta</taxon>
        <taxon>Tracheophyta</taxon>
        <taxon>Spermatophyta</taxon>
        <taxon>Magnoliopsida</taxon>
        <taxon>Liliopsida</taxon>
        <taxon>Poales</taxon>
        <taxon>Poaceae</taxon>
        <taxon>PACMAD clade</taxon>
        <taxon>Panicoideae</taxon>
        <taxon>Panicodae</taxon>
        <taxon>Paniceae</taxon>
        <taxon>Panicinae</taxon>
        <taxon>Panicum</taxon>
        <taxon>Panicum sect. Panicum</taxon>
    </lineage>
</organism>
<dbReference type="PANTHER" id="PTHR47487:SF2">
    <property type="entry name" value="C2H2-TYPE DOMAIN-CONTAINING PROTEIN"/>
    <property type="match status" value="1"/>
</dbReference>
<feature type="domain" description="C2H2-type" evidence="2">
    <location>
        <begin position="497"/>
        <end position="521"/>
    </location>
</feature>
<feature type="region of interest" description="Disordered" evidence="1">
    <location>
        <begin position="1"/>
        <end position="74"/>
    </location>
</feature>
<dbReference type="Pfam" id="PF12874">
    <property type="entry name" value="zf-met"/>
    <property type="match status" value="4"/>
</dbReference>
<dbReference type="PANTHER" id="PTHR47487">
    <property type="entry name" value="OS06G0651300 PROTEIN-RELATED"/>
    <property type="match status" value="1"/>
</dbReference>
<evidence type="ECO:0000313" key="5">
    <source>
        <dbReference type="Proteomes" id="UP000244336"/>
    </source>
</evidence>
<dbReference type="Gene3D" id="3.30.160.60">
    <property type="entry name" value="Classic Zinc Finger"/>
    <property type="match status" value="4"/>
</dbReference>
<keyword evidence="5" id="KW-1185">Reference proteome</keyword>
<sequence>MEFQYRAGDERRIRSPPPPTPSPPSVPSTSGSGSADAHGGSDGPAERVRDAALVLWKPPPLPPPDVAAADSADELRRQAEKARIRERILREEAEHWELELEVRREIREQLLRLSWPALGRSAGGSGPPARIVSGNASLQVAAHDEVHPKANGLAASQAKRKSPDHAAASILSAATSSKKQMITLTCTVCDISTNSEKGMQDHLNGKVHKRKATALVELPKPMTEPEPETGEEVLVPSGDYTPTKLTMLTNAGAINEVMQMDGYLLCEVCNVRTADRVTMMCHLEGSKHISKSQRYGQASSKPPDEAAKKVVKGVSVPEAPTTAVGSADPETLVLELHDVPHTVRRLKGLLLCELCNVKTPSMNGMQNHLSGKKHKNKANASSDVSANVITGGEEAPKAQPMETDTAVVAGMSVQVEVPLAMSSEAKVGDYNELQETTMASTKEYVITGDSTKTHGKKVIKASGSTAAAQDDNFCDPDSLTMEVDSLQHPLQRVDGFLVCPCCNVKTPSEIIMRSHLAGKKHRRNRTLAAGVNKDASVLAEGADEVQGNSSKFMRANVDVESAPSPPVTREKNDATTAPMEVDRLAEDKPNTCIEHAEHGEITRAESKSSKSVKADEEGESVLSLTAPQVKNATAMAPMEVDGTAEVEPAIHMDPEVKNGGIDEEVESAPQAENVAAMAPIEGDGPAKVQPATRIEPAEDGELTHPTDQGEHASARANGSVTQVEESMKADTAAPGKPMKIQVEGMVFTVLQQENGGLSCETCGVHGCNKDSMILHLYTRTHWDRANVPEKEKQQEAAAAACGGGRDIGHSAAEEGSGGALTTIVVCDHV</sequence>
<evidence type="ECO:0000313" key="4">
    <source>
        <dbReference type="EMBL" id="PUZ50961.1"/>
    </source>
</evidence>
<feature type="domain" description="C2H2-type" evidence="2">
    <location>
        <begin position="757"/>
        <end position="781"/>
    </location>
</feature>
<accession>A0A2T7D5V0</accession>
<evidence type="ECO:0008006" key="6">
    <source>
        <dbReference type="Google" id="ProtNLM"/>
    </source>
</evidence>
<dbReference type="GO" id="GO:0003676">
    <property type="term" value="F:nucleic acid binding"/>
    <property type="evidence" value="ECO:0007669"/>
    <property type="project" value="InterPro"/>
</dbReference>
<feature type="domain" description="C2H2-type" evidence="2">
    <location>
        <begin position="350"/>
        <end position="374"/>
    </location>
</feature>
<evidence type="ECO:0000256" key="1">
    <source>
        <dbReference type="SAM" id="MobiDB-lite"/>
    </source>
</evidence>
<dbReference type="SMART" id="SM00451">
    <property type="entry name" value="ZnF_U1"/>
    <property type="match status" value="4"/>
</dbReference>
<dbReference type="SMART" id="SM00355">
    <property type="entry name" value="ZnF_C2H2"/>
    <property type="match status" value="5"/>
</dbReference>
<feature type="compositionally biased region" description="Pro residues" evidence="1">
    <location>
        <begin position="15"/>
        <end position="26"/>
    </location>
</feature>
<feature type="compositionally biased region" description="Low complexity" evidence="1">
    <location>
        <begin position="27"/>
        <end position="38"/>
    </location>
</feature>
<dbReference type="Proteomes" id="UP000244336">
    <property type="component" value="Chromosome 6"/>
</dbReference>
<feature type="domain" description="U1-type" evidence="3">
    <location>
        <begin position="494"/>
        <end position="528"/>
    </location>
</feature>
<name>A0A2T7D5V0_9POAL</name>
<gene>
    <name evidence="4" type="ORF">GQ55_6G121000</name>
</gene>
<dbReference type="EMBL" id="CM009754">
    <property type="protein sequence ID" value="PUZ50961.1"/>
    <property type="molecule type" value="Genomic_DNA"/>
</dbReference>
<dbReference type="OrthoDB" id="10009287at2759"/>
<dbReference type="AlphaFoldDB" id="A0A2T7D5V0"/>